<reference evidence="2 3" key="1">
    <citation type="submission" date="2021-06" db="EMBL/GenBank/DDBJ databases">
        <title>A haploid diamondback moth (Plutella xylostella L.) genome assembly resolves 31 chromosomes and identifies a diamide resistance mutation.</title>
        <authorList>
            <person name="Ward C.M."/>
            <person name="Perry K.D."/>
            <person name="Baker G."/>
            <person name="Powis K."/>
            <person name="Heckel D.G."/>
            <person name="Baxter S.W."/>
        </authorList>
    </citation>
    <scope>NUCLEOTIDE SEQUENCE [LARGE SCALE GENOMIC DNA]</scope>
    <source>
        <strain evidence="2 3">LV</strain>
        <tissue evidence="2">Single pupa</tissue>
    </source>
</reference>
<feature type="compositionally biased region" description="Basic and acidic residues" evidence="1">
    <location>
        <begin position="1"/>
        <end position="13"/>
    </location>
</feature>
<proteinExistence type="predicted"/>
<feature type="compositionally biased region" description="Basic and acidic residues" evidence="1">
    <location>
        <begin position="116"/>
        <end position="128"/>
    </location>
</feature>
<comment type="caution">
    <text evidence="2">The sequence shown here is derived from an EMBL/GenBank/DDBJ whole genome shotgun (WGS) entry which is preliminary data.</text>
</comment>
<dbReference type="EMBL" id="JAHIBW010000014">
    <property type="protein sequence ID" value="KAG7304948.1"/>
    <property type="molecule type" value="Genomic_DNA"/>
</dbReference>
<keyword evidence="3" id="KW-1185">Reference proteome</keyword>
<evidence type="ECO:0000313" key="2">
    <source>
        <dbReference type="EMBL" id="KAG7304948.1"/>
    </source>
</evidence>
<sequence>MDKKKELSKERKSIMKTGGGSQSPVNHDDDEILSWLPNEFVVDSNEFDSDSVRANIPAETPAKAPSPLIENNDNIEMDTLLSTQLPLTESHPQPETTHTAPTPKRSKGSKRKRQNKLNEDNENVDRSK</sequence>
<feature type="region of interest" description="Disordered" evidence="1">
    <location>
        <begin position="1"/>
        <end position="31"/>
    </location>
</feature>
<evidence type="ECO:0000313" key="3">
    <source>
        <dbReference type="Proteomes" id="UP000823941"/>
    </source>
</evidence>
<feature type="compositionally biased region" description="Basic residues" evidence="1">
    <location>
        <begin position="104"/>
        <end position="115"/>
    </location>
</feature>
<dbReference type="Proteomes" id="UP000823941">
    <property type="component" value="Chromosome 14"/>
</dbReference>
<evidence type="ECO:0000256" key="1">
    <source>
        <dbReference type="SAM" id="MobiDB-lite"/>
    </source>
</evidence>
<feature type="compositionally biased region" description="Polar residues" evidence="1">
    <location>
        <begin position="69"/>
        <end position="100"/>
    </location>
</feature>
<gene>
    <name evidence="2" type="ORF">JYU34_010363</name>
</gene>
<accession>A0ABQ7QI86</accession>
<organism evidence="2 3">
    <name type="scientific">Plutella xylostella</name>
    <name type="common">Diamondback moth</name>
    <name type="synonym">Plutella maculipennis</name>
    <dbReference type="NCBI Taxonomy" id="51655"/>
    <lineage>
        <taxon>Eukaryota</taxon>
        <taxon>Metazoa</taxon>
        <taxon>Ecdysozoa</taxon>
        <taxon>Arthropoda</taxon>
        <taxon>Hexapoda</taxon>
        <taxon>Insecta</taxon>
        <taxon>Pterygota</taxon>
        <taxon>Neoptera</taxon>
        <taxon>Endopterygota</taxon>
        <taxon>Lepidoptera</taxon>
        <taxon>Glossata</taxon>
        <taxon>Ditrysia</taxon>
        <taxon>Yponomeutoidea</taxon>
        <taxon>Plutellidae</taxon>
        <taxon>Plutella</taxon>
    </lineage>
</organism>
<name>A0ABQ7QI86_PLUXY</name>
<protein>
    <submittedName>
        <fullName evidence="2">Uncharacterized protein</fullName>
    </submittedName>
</protein>
<feature type="region of interest" description="Disordered" evidence="1">
    <location>
        <begin position="52"/>
        <end position="128"/>
    </location>
</feature>